<dbReference type="GO" id="GO:0003677">
    <property type="term" value="F:DNA binding"/>
    <property type="evidence" value="ECO:0007669"/>
    <property type="project" value="UniProtKB-KW"/>
</dbReference>
<keyword evidence="9" id="KW-1185">Reference proteome</keyword>
<feature type="region of interest" description="Disordered" evidence="6">
    <location>
        <begin position="264"/>
        <end position="289"/>
    </location>
</feature>
<evidence type="ECO:0000313" key="8">
    <source>
        <dbReference type="EMBL" id="KAG6778853.1"/>
    </source>
</evidence>
<dbReference type="InterPro" id="IPR045847">
    <property type="entry name" value="AIG1-like"/>
</dbReference>
<dbReference type="EMBL" id="JAAWWB010000007">
    <property type="protein sequence ID" value="KAG6778853.1"/>
    <property type="molecule type" value="Genomic_DNA"/>
</dbReference>
<organism evidence="8 9">
    <name type="scientific">Populus tomentosa</name>
    <name type="common">Chinese white poplar</name>
    <dbReference type="NCBI Taxonomy" id="118781"/>
    <lineage>
        <taxon>Eukaryota</taxon>
        <taxon>Viridiplantae</taxon>
        <taxon>Streptophyta</taxon>
        <taxon>Embryophyta</taxon>
        <taxon>Tracheophyta</taxon>
        <taxon>Spermatophyta</taxon>
        <taxon>Magnoliopsida</taxon>
        <taxon>eudicotyledons</taxon>
        <taxon>Gunneridae</taxon>
        <taxon>Pentapetalae</taxon>
        <taxon>rosids</taxon>
        <taxon>fabids</taxon>
        <taxon>Malpighiales</taxon>
        <taxon>Salicaceae</taxon>
        <taxon>Saliceae</taxon>
        <taxon>Populus</taxon>
    </lineage>
</organism>
<evidence type="ECO:0000259" key="7">
    <source>
        <dbReference type="PROSITE" id="PS50888"/>
    </source>
</evidence>
<keyword evidence="5" id="KW-0539">Nucleus</keyword>
<evidence type="ECO:0000256" key="1">
    <source>
        <dbReference type="ARBA" id="ARBA00004123"/>
    </source>
</evidence>
<feature type="domain" description="BHLH" evidence="7">
    <location>
        <begin position="72"/>
        <end position="146"/>
    </location>
</feature>
<name>A0A8X7ZXA9_POPTO</name>
<comment type="subcellular location">
    <subcellularLocation>
        <location evidence="1">Nucleus</location>
    </subcellularLocation>
</comment>
<keyword evidence="3" id="KW-0238">DNA-binding</keyword>
<keyword evidence="4" id="KW-0804">Transcription</keyword>
<evidence type="ECO:0000256" key="4">
    <source>
        <dbReference type="ARBA" id="ARBA00023163"/>
    </source>
</evidence>
<dbReference type="SMART" id="SM00353">
    <property type="entry name" value="HLH"/>
    <property type="match status" value="1"/>
</dbReference>
<gene>
    <name evidence="8" type="ORF">POTOM_015201</name>
</gene>
<protein>
    <recommendedName>
        <fullName evidence="7">BHLH domain-containing protein</fullName>
    </recommendedName>
</protein>
<comment type="caution">
    <text evidence="8">The sequence shown here is derived from an EMBL/GenBank/DDBJ whole genome shotgun (WGS) entry which is preliminary data.</text>
</comment>
<dbReference type="Pfam" id="PF00010">
    <property type="entry name" value="HLH"/>
    <property type="match status" value="1"/>
</dbReference>
<dbReference type="PANTHER" id="PTHR45844">
    <property type="entry name" value="TRANSCRIPTION FACTOR BHLH30"/>
    <property type="match status" value="1"/>
</dbReference>
<evidence type="ECO:0000256" key="5">
    <source>
        <dbReference type="ARBA" id="ARBA00023242"/>
    </source>
</evidence>
<dbReference type="Proteomes" id="UP000886885">
    <property type="component" value="Chromosome 4A"/>
</dbReference>
<proteinExistence type="predicted"/>
<keyword evidence="2" id="KW-0805">Transcription regulation</keyword>
<dbReference type="OrthoDB" id="71302at2759"/>
<evidence type="ECO:0000256" key="3">
    <source>
        <dbReference type="ARBA" id="ARBA00023125"/>
    </source>
</evidence>
<sequence length="289" mass="31865">MFDYFFNSNSSSGSSYMNTFDPFPCSLEGFSDVLQGRPMVSQSLVLDAEMGEIVKAPARVGNKGISEAKALAALKSHSEAERRRRERINAHLDTLRGLVPCTEKVTLKYEGISCWYVTASISILLAAIVMDKATLLAAVISQVKELKRNALEACKGLLIPTADDEVKVETYFDGTKEGTLYFKASICCDYRPELLSDIRQAVDALSLKMVNAEISTLGSRLKNEFVFISNRNRNAVDDAEAMQLLTKSIHHALTSVLEKGSASLEYSPRTPLPNKKRRVTFFDSSSPSS</sequence>
<dbReference type="AlphaFoldDB" id="A0A8X7ZXA9"/>
<dbReference type="PANTHER" id="PTHR45844:SF9">
    <property type="entry name" value="OS09G0463900 PROTEIN"/>
    <property type="match status" value="1"/>
</dbReference>
<evidence type="ECO:0000313" key="9">
    <source>
        <dbReference type="Proteomes" id="UP000886885"/>
    </source>
</evidence>
<evidence type="ECO:0000256" key="2">
    <source>
        <dbReference type="ARBA" id="ARBA00023015"/>
    </source>
</evidence>
<dbReference type="GO" id="GO:0046983">
    <property type="term" value="F:protein dimerization activity"/>
    <property type="evidence" value="ECO:0007669"/>
    <property type="project" value="InterPro"/>
</dbReference>
<dbReference type="GO" id="GO:0003700">
    <property type="term" value="F:DNA-binding transcription factor activity"/>
    <property type="evidence" value="ECO:0007669"/>
    <property type="project" value="InterPro"/>
</dbReference>
<dbReference type="PROSITE" id="PS50888">
    <property type="entry name" value="BHLH"/>
    <property type="match status" value="1"/>
</dbReference>
<accession>A0A8X7ZXA9</accession>
<dbReference type="GO" id="GO:0005634">
    <property type="term" value="C:nucleus"/>
    <property type="evidence" value="ECO:0007669"/>
    <property type="project" value="UniProtKB-SubCell"/>
</dbReference>
<dbReference type="InterPro" id="IPR011598">
    <property type="entry name" value="bHLH_dom"/>
</dbReference>
<evidence type="ECO:0000256" key="6">
    <source>
        <dbReference type="SAM" id="MobiDB-lite"/>
    </source>
</evidence>
<reference evidence="8" key="1">
    <citation type="journal article" date="2020" name="bioRxiv">
        <title>Hybrid origin of Populus tomentosa Carr. identified through genome sequencing and phylogenomic analysis.</title>
        <authorList>
            <person name="An X."/>
            <person name="Gao K."/>
            <person name="Chen Z."/>
            <person name="Li J."/>
            <person name="Yang X."/>
            <person name="Yang X."/>
            <person name="Zhou J."/>
            <person name="Guo T."/>
            <person name="Zhao T."/>
            <person name="Huang S."/>
            <person name="Miao D."/>
            <person name="Khan W.U."/>
            <person name="Rao P."/>
            <person name="Ye M."/>
            <person name="Lei B."/>
            <person name="Liao W."/>
            <person name="Wang J."/>
            <person name="Ji L."/>
            <person name="Li Y."/>
            <person name="Guo B."/>
            <person name="Mustafa N.S."/>
            <person name="Li S."/>
            <person name="Yun Q."/>
            <person name="Keller S.R."/>
            <person name="Mao J."/>
            <person name="Zhang R."/>
            <person name="Strauss S.H."/>
        </authorList>
    </citation>
    <scope>NUCLEOTIDE SEQUENCE</scope>
    <source>
        <strain evidence="8">GM15</strain>
        <tissue evidence="8">Leaf</tissue>
    </source>
</reference>